<evidence type="ECO:0000259" key="14">
    <source>
        <dbReference type="PROSITE" id="PS51103"/>
    </source>
</evidence>
<accession>G2ZAI4</accession>
<proteinExistence type="predicted"/>
<dbReference type="Proteomes" id="UP000001286">
    <property type="component" value="Chromosome"/>
</dbReference>
<evidence type="ECO:0000256" key="1">
    <source>
        <dbReference type="ARBA" id="ARBA00004651"/>
    </source>
</evidence>
<dbReference type="SUPFAM" id="SSF55604">
    <property type="entry name" value="Glucose permease domain IIB"/>
    <property type="match status" value="1"/>
</dbReference>
<feature type="transmembrane region" description="Helical" evidence="12">
    <location>
        <begin position="7"/>
        <end position="27"/>
    </location>
</feature>
<dbReference type="PROSITE" id="PS51098">
    <property type="entry name" value="PTS_EIIB_TYPE_1"/>
    <property type="match status" value="1"/>
</dbReference>
<feature type="transmembrane region" description="Helical" evidence="12">
    <location>
        <begin position="172"/>
        <end position="193"/>
    </location>
</feature>
<evidence type="ECO:0000256" key="4">
    <source>
        <dbReference type="ARBA" id="ARBA00022597"/>
    </source>
</evidence>
<feature type="transmembrane region" description="Helical" evidence="12">
    <location>
        <begin position="306"/>
        <end position="322"/>
    </location>
</feature>
<keyword evidence="2" id="KW-0813">Transport</keyword>
<dbReference type="NCBIfam" id="TIGR02005">
    <property type="entry name" value="PTS-IIBC-alpha"/>
    <property type="match status" value="1"/>
</dbReference>
<dbReference type="GO" id="GO:0008982">
    <property type="term" value="F:protein-N(PI)-phosphohistidine-sugar phosphotransferase activity"/>
    <property type="evidence" value="ECO:0007669"/>
    <property type="project" value="InterPro"/>
</dbReference>
<dbReference type="KEGG" id="liv:LIV_1056"/>
<feature type="domain" description="PTS EIIB type-1" evidence="13">
    <location>
        <begin position="443"/>
        <end position="525"/>
    </location>
</feature>
<feature type="active site" description="Phosphocysteine intermediate; for EIIB activity" evidence="11">
    <location>
        <position position="465"/>
    </location>
</feature>
<dbReference type="PANTHER" id="PTHR30009:SF12">
    <property type="entry name" value="PHOSPHOTRANSFERASE IIC COMPONENT GLVC"/>
    <property type="match status" value="1"/>
</dbReference>
<evidence type="ECO:0000256" key="8">
    <source>
        <dbReference type="ARBA" id="ARBA00022777"/>
    </source>
</evidence>
<protein>
    <submittedName>
        <fullName evidence="15">Putative PTS system enzyme IIBC</fullName>
    </submittedName>
</protein>
<keyword evidence="5" id="KW-0808">Transferase</keyword>
<dbReference type="InterPro" id="IPR013013">
    <property type="entry name" value="PTS_EIIC_1"/>
</dbReference>
<evidence type="ECO:0000256" key="9">
    <source>
        <dbReference type="ARBA" id="ARBA00022989"/>
    </source>
</evidence>
<comment type="subcellular location">
    <subcellularLocation>
        <location evidence="1">Cell membrane</location>
        <topology evidence="1">Multi-pass membrane protein</topology>
    </subcellularLocation>
</comment>
<sequence length="526" mass="57892">MQKLQRFGGAMFIPVMIMPAMGLLLGISNTLLNQEMVGSIAAEGTLWHTFWKMIFDGSYIVFQNIPLLFVIGLPIGLAKTSKSRAALESFVIYMFFNVFIQSLLTTSGDTFGVNLAKAGDGYTGIASIAGIQTLDTSIVGALIISGIAVFLHERFYNKKLPDILAVFQDSAFVTLIGFFVMIPLAILTCWGWPHIQDLIFSMQGFFKSSGVLGVGVYNFLERLLIPTGLHHFIWQPFAYGPAAVNGGLLADWFSHVNEFANSTKSMTELFPGGGFIMFGNSKVFGCLGIAIALIISAKPEKRKQTLGLILPVALTAVVTGITEPLEFTFLFIAPYLFGLHALLAGLMSAIMYACGVPGNFLYGILDFSITWGSTWQNHWGTWLIQIGIGLTFTIIYVVLFRYLIIKFNIPTPGREANDISGKLYSKADYKEKKLEKKAEGNFDVLAEKFLRDLGGEGNIKDITNCATRLRVTIIDPKLMESEEQFRADGAHGLVRNKQAVQVIVGLSVGQIRDKIDLLIKEKRDLG</sequence>
<evidence type="ECO:0000256" key="6">
    <source>
        <dbReference type="ARBA" id="ARBA00022683"/>
    </source>
</evidence>
<dbReference type="Pfam" id="PF00367">
    <property type="entry name" value="PTS_EIIB"/>
    <property type="match status" value="1"/>
</dbReference>
<keyword evidence="6" id="KW-0598">Phosphotransferase system</keyword>
<dbReference type="EMBL" id="FR687253">
    <property type="protein sequence ID" value="CBW85543.1"/>
    <property type="molecule type" value="Genomic_DNA"/>
</dbReference>
<feature type="transmembrane region" description="Helical" evidence="12">
    <location>
        <begin position="59"/>
        <end position="78"/>
    </location>
</feature>
<evidence type="ECO:0000256" key="11">
    <source>
        <dbReference type="PROSITE-ProRule" id="PRU00421"/>
    </source>
</evidence>
<dbReference type="GO" id="GO:0009401">
    <property type="term" value="P:phosphoenolpyruvate-dependent sugar phosphotransferase system"/>
    <property type="evidence" value="ECO:0007669"/>
    <property type="project" value="UniProtKB-KW"/>
</dbReference>
<dbReference type="GO" id="GO:0090563">
    <property type="term" value="F:protein-phosphocysteine-sugar phosphotransferase activity"/>
    <property type="evidence" value="ECO:0007669"/>
    <property type="project" value="TreeGrafter"/>
</dbReference>
<feature type="transmembrane region" description="Helical" evidence="12">
    <location>
        <begin position="382"/>
        <end position="404"/>
    </location>
</feature>
<feature type="transmembrane region" description="Helical" evidence="12">
    <location>
        <begin position="199"/>
        <end position="220"/>
    </location>
</feature>
<keyword evidence="4" id="KW-0762">Sugar transport</keyword>
<evidence type="ECO:0000259" key="13">
    <source>
        <dbReference type="PROSITE" id="PS51098"/>
    </source>
</evidence>
<feature type="domain" description="PTS EIIC type-1" evidence="14">
    <location>
        <begin position="1"/>
        <end position="416"/>
    </location>
</feature>
<keyword evidence="7 12" id="KW-0812">Transmembrane</keyword>
<evidence type="ECO:0000256" key="3">
    <source>
        <dbReference type="ARBA" id="ARBA00022475"/>
    </source>
</evidence>
<dbReference type="PROSITE" id="PS51103">
    <property type="entry name" value="PTS_EIIC_TYPE_1"/>
    <property type="match status" value="1"/>
</dbReference>
<dbReference type="InterPro" id="IPR001996">
    <property type="entry name" value="PTS_IIB_1"/>
</dbReference>
<dbReference type="PANTHER" id="PTHR30009">
    <property type="entry name" value="CYTOCHROME C-TYPE SYNTHESIS PROTEIN AND PTS TRANSMEMBRANE COMPONENT"/>
    <property type="match status" value="1"/>
</dbReference>
<dbReference type="eggNOG" id="COG1264">
    <property type="taxonomic scope" value="Bacteria"/>
</dbReference>
<feature type="transmembrane region" description="Helical" evidence="12">
    <location>
        <begin position="85"/>
        <end position="104"/>
    </location>
</feature>
<evidence type="ECO:0000313" key="16">
    <source>
        <dbReference type="Proteomes" id="UP000001286"/>
    </source>
</evidence>
<keyword evidence="9 12" id="KW-1133">Transmembrane helix</keyword>
<evidence type="ECO:0000313" key="15">
    <source>
        <dbReference type="EMBL" id="CBW85543.1"/>
    </source>
</evidence>
<dbReference type="Pfam" id="PF02378">
    <property type="entry name" value="PTS_EIIC"/>
    <property type="match status" value="1"/>
</dbReference>
<evidence type="ECO:0000256" key="12">
    <source>
        <dbReference type="SAM" id="Phobius"/>
    </source>
</evidence>
<dbReference type="HOGENOM" id="CLU_012312_1_0_9"/>
<organism evidence="15 16">
    <name type="scientific">Listeria ivanovii (strain ATCC BAA-678 / PAM 55)</name>
    <dbReference type="NCBI Taxonomy" id="881621"/>
    <lineage>
        <taxon>Bacteria</taxon>
        <taxon>Bacillati</taxon>
        <taxon>Bacillota</taxon>
        <taxon>Bacilli</taxon>
        <taxon>Bacillales</taxon>
        <taxon>Listeriaceae</taxon>
        <taxon>Listeria</taxon>
    </lineage>
</organism>
<feature type="transmembrane region" description="Helical" evidence="12">
    <location>
        <begin position="273"/>
        <end position="294"/>
    </location>
</feature>
<dbReference type="GO" id="GO:0005886">
    <property type="term" value="C:plasma membrane"/>
    <property type="evidence" value="ECO:0007669"/>
    <property type="project" value="UniProtKB-SubCell"/>
</dbReference>
<dbReference type="InterPro" id="IPR050429">
    <property type="entry name" value="PTS_Glucose_EIICBA"/>
</dbReference>
<gene>
    <name evidence="15" type="ordered locus">LIV_1056</name>
</gene>
<reference evidence="15 16" key="1">
    <citation type="journal article" date="2011" name="J. Bacteriol.">
        <title>Complete genome sequence of the animal pathogen Listeria ivanovii, which provides insights into host specificities and evolution of the genus Listeria.</title>
        <authorList>
            <person name="Buchrieser C."/>
            <person name="Rusniok C."/>
            <person name="Garrido P."/>
            <person name="Hain T."/>
            <person name="Scortti M."/>
            <person name="Lampidis R."/>
            <person name="Karst U."/>
            <person name="Chakraborty T."/>
            <person name="Cossart P."/>
            <person name="Kreft J."/>
            <person name="Vazquez-Boland J.A."/>
            <person name="Goebel W."/>
            <person name="Glaser P."/>
        </authorList>
    </citation>
    <scope>NUCLEOTIDE SEQUENCE [LARGE SCALE GENOMIC DNA]</scope>
    <source>
        <strain evidence="16">ATCC BAA-678 / PAM 55</strain>
    </source>
</reference>
<evidence type="ECO:0000256" key="10">
    <source>
        <dbReference type="ARBA" id="ARBA00023136"/>
    </source>
</evidence>
<evidence type="ECO:0000256" key="2">
    <source>
        <dbReference type="ARBA" id="ARBA00022448"/>
    </source>
</evidence>
<dbReference type="InterPro" id="IPR010975">
    <property type="entry name" value="PTS_IIBC_a_glc"/>
</dbReference>
<dbReference type="NCBIfam" id="TIGR00826">
    <property type="entry name" value="EIIB_glc"/>
    <property type="match status" value="1"/>
</dbReference>
<dbReference type="AlphaFoldDB" id="G2ZAI4"/>
<dbReference type="GO" id="GO:0016301">
    <property type="term" value="F:kinase activity"/>
    <property type="evidence" value="ECO:0007669"/>
    <property type="project" value="UniProtKB-KW"/>
</dbReference>
<keyword evidence="8" id="KW-0418">Kinase</keyword>
<evidence type="ECO:0000256" key="5">
    <source>
        <dbReference type="ARBA" id="ARBA00022679"/>
    </source>
</evidence>
<dbReference type="InterPro" id="IPR003352">
    <property type="entry name" value="PTS_EIIC"/>
</dbReference>
<dbReference type="Gene3D" id="3.30.1360.60">
    <property type="entry name" value="Glucose permease domain IIB"/>
    <property type="match status" value="1"/>
</dbReference>
<dbReference type="InterPro" id="IPR018113">
    <property type="entry name" value="PTrfase_EIIB_Cys"/>
</dbReference>
<name>G2ZAI4_LISIP</name>
<feature type="transmembrane region" description="Helical" evidence="12">
    <location>
        <begin position="124"/>
        <end position="151"/>
    </location>
</feature>
<dbReference type="InterPro" id="IPR036878">
    <property type="entry name" value="Glu_permease_IIB"/>
</dbReference>
<keyword evidence="10 12" id="KW-0472">Membrane</keyword>
<dbReference type="PROSITE" id="PS01035">
    <property type="entry name" value="PTS_EIIB_TYPE_1_CYS"/>
    <property type="match status" value="1"/>
</dbReference>
<dbReference type="CDD" id="cd00212">
    <property type="entry name" value="PTS_IIB_glc"/>
    <property type="match status" value="1"/>
</dbReference>
<feature type="transmembrane region" description="Helical" evidence="12">
    <location>
        <begin position="328"/>
        <end position="353"/>
    </location>
</feature>
<dbReference type="eggNOG" id="COG1263">
    <property type="taxonomic scope" value="Bacteria"/>
</dbReference>
<evidence type="ECO:0000256" key="7">
    <source>
        <dbReference type="ARBA" id="ARBA00022692"/>
    </source>
</evidence>
<feature type="transmembrane region" description="Helical" evidence="12">
    <location>
        <begin position="232"/>
        <end position="253"/>
    </location>
</feature>
<keyword evidence="3" id="KW-1003">Cell membrane</keyword>